<dbReference type="AlphaFoldDB" id="A0A559J1I4"/>
<reference evidence="2 3" key="1">
    <citation type="submission" date="2019-07" db="EMBL/GenBank/DDBJ databases">
        <authorList>
            <person name="Kim J."/>
        </authorList>
    </citation>
    <scope>NUCLEOTIDE SEQUENCE [LARGE SCALE GENOMIC DNA]</scope>
    <source>
        <strain evidence="2 3">N4</strain>
    </source>
</reference>
<dbReference type="InterPro" id="IPR017946">
    <property type="entry name" value="PLC-like_Pdiesterase_TIM-brl"/>
</dbReference>
<dbReference type="InterPro" id="IPR030395">
    <property type="entry name" value="GP_PDE_dom"/>
</dbReference>
<name>A0A559J1I4_9BACL</name>
<dbReference type="Proteomes" id="UP000318102">
    <property type="component" value="Unassembled WGS sequence"/>
</dbReference>
<feature type="domain" description="GP-PDE" evidence="1">
    <location>
        <begin position="38"/>
        <end position="323"/>
    </location>
</feature>
<protein>
    <submittedName>
        <fullName evidence="2">Glycerophosphodiester phosphodiesterase</fullName>
    </submittedName>
</protein>
<dbReference type="PANTHER" id="PTHR43805:SF1">
    <property type="entry name" value="GP-PDE DOMAIN-CONTAINING PROTEIN"/>
    <property type="match status" value="1"/>
</dbReference>
<evidence type="ECO:0000259" key="1">
    <source>
        <dbReference type="PROSITE" id="PS51704"/>
    </source>
</evidence>
<evidence type="ECO:0000313" key="3">
    <source>
        <dbReference type="Proteomes" id="UP000318102"/>
    </source>
</evidence>
<dbReference type="GO" id="GO:0008081">
    <property type="term" value="F:phosphoric diester hydrolase activity"/>
    <property type="evidence" value="ECO:0007669"/>
    <property type="project" value="InterPro"/>
</dbReference>
<organism evidence="2 3">
    <name type="scientific">Paenibacillus agilis</name>
    <dbReference type="NCBI Taxonomy" id="3020863"/>
    <lineage>
        <taxon>Bacteria</taxon>
        <taxon>Bacillati</taxon>
        <taxon>Bacillota</taxon>
        <taxon>Bacilli</taxon>
        <taxon>Bacillales</taxon>
        <taxon>Paenibacillaceae</taxon>
        <taxon>Paenibacillus</taxon>
    </lineage>
</organism>
<dbReference type="RefSeq" id="WP_144990526.1">
    <property type="nucleotide sequence ID" value="NZ_VNJK01000001.1"/>
</dbReference>
<dbReference type="CDD" id="cd08613">
    <property type="entry name" value="GDPD_GDE4_like_1"/>
    <property type="match status" value="1"/>
</dbReference>
<dbReference type="SUPFAM" id="SSF51695">
    <property type="entry name" value="PLC-like phosphodiesterases"/>
    <property type="match status" value="1"/>
</dbReference>
<evidence type="ECO:0000313" key="2">
    <source>
        <dbReference type="EMBL" id="TVX93744.1"/>
    </source>
</evidence>
<dbReference type="Gene3D" id="3.20.20.190">
    <property type="entry name" value="Phosphatidylinositol (PI) phosphodiesterase"/>
    <property type="match status" value="1"/>
</dbReference>
<dbReference type="EMBL" id="VNJK01000001">
    <property type="protein sequence ID" value="TVX93744.1"/>
    <property type="molecule type" value="Genomic_DNA"/>
</dbReference>
<accession>A0A559J1I4</accession>
<dbReference type="PANTHER" id="PTHR43805">
    <property type="entry name" value="GLYCEROPHOSPHORYL DIESTER PHOSPHODIESTERASE"/>
    <property type="match status" value="1"/>
</dbReference>
<dbReference type="GO" id="GO:0006629">
    <property type="term" value="P:lipid metabolic process"/>
    <property type="evidence" value="ECO:0007669"/>
    <property type="project" value="InterPro"/>
</dbReference>
<keyword evidence="3" id="KW-1185">Reference proteome</keyword>
<gene>
    <name evidence="2" type="ORF">FPZ44_12145</name>
</gene>
<comment type="caution">
    <text evidence="2">The sequence shown here is derived from an EMBL/GenBank/DDBJ whole genome shotgun (WGS) entry which is preliminary data.</text>
</comment>
<dbReference type="OrthoDB" id="384721at2"/>
<sequence>MKKFKRYTKRFFIFLVILVAFMYVNNTSLFIKASGKSPELLAHRGLGQTFPMEGIQNDTCTAERIYEPEHSYLENTIPSMQAAFDAGADTVELDIQLTTDGEFAVFHDWTLDCRTDGKGVTREHSMAELKKLDVGYGYTSDHGATYPFRGKGVGLMPTLDEVLKHFPDQSLLIHIKSNDPNEGVLLAQYLSKLSISQLEQLAVYGGDEPIAALKEKLPDIRVMSMNTMKSCLLPYAAVGWTGYMPAACENTQLHIPEKFAPYLWGFPSKFLARMEEANTKVILVAGDGGWSEGFDKELDLARLPEKYDGGIWTNRIDVIAPTMKE</sequence>
<dbReference type="PROSITE" id="PS51704">
    <property type="entry name" value="GP_PDE"/>
    <property type="match status" value="1"/>
</dbReference>
<dbReference type="Pfam" id="PF03009">
    <property type="entry name" value="GDPD"/>
    <property type="match status" value="1"/>
</dbReference>
<proteinExistence type="predicted"/>